<keyword evidence="2" id="KW-1185">Reference proteome</keyword>
<dbReference type="InParanoid" id="K3ZNX4"/>
<sequence>MKGWTDDHPRKLQYSLVKEITNNFADELGRGSLVKGTPKGQ</sequence>
<name>K3ZNX4_SETIT</name>
<reference evidence="1" key="2">
    <citation type="submission" date="2018-08" db="UniProtKB">
        <authorList>
            <consortium name="EnsemblPlants"/>
        </authorList>
    </citation>
    <scope>IDENTIFICATION</scope>
    <source>
        <strain evidence="1">Yugu1</strain>
    </source>
</reference>
<evidence type="ECO:0000313" key="2">
    <source>
        <dbReference type="Proteomes" id="UP000004995"/>
    </source>
</evidence>
<dbReference type="EnsemblPlants" id="KQK94196">
    <property type="protein sequence ID" value="KQK94196"/>
    <property type="gene ID" value="SETIT_028304mg"/>
</dbReference>
<dbReference type="AlphaFoldDB" id="K3ZNX4"/>
<protein>
    <submittedName>
        <fullName evidence="1">Uncharacterized protein</fullName>
    </submittedName>
</protein>
<dbReference type="Gramene" id="KQK94196">
    <property type="protein sequence ID" value="KQK94196"/>
    <property type="gene ID" value="SETIT_028304mg"/>
</dbReference>
<evidence type="ECO:0000313" key="1">
    <source>
        <dbReference type="EnsemblPlants" id="KQK94196"/>
    </source>
</evidence>
<proteinExistence type="predicted"/>
<reference evidence="2" key="1">
    <citation type="journal article" date="2012" name="Nat. Biotechnol.">
        <title>Reference genome sequence of the model plant Setaria.</title>
        <authorList>
            <person name="Bennetzen J.L."/>
            <person name="Schmutz J."/>
            <person name="Wang H."/>
            <person name="Percifield R."/>
            <person name="Hawkins J."/>
            <person name="Pontaroli A.C."/>
            <person name="Estep M."/>
            <person name="Feng L."/>
            <person name="Vaughn J.N."/>
            <person name="Grimwood J."/>
            <person name="Jenkins J."/>
            <person name="Barry K."/>
            <person name="Lindquist E."/>
            <person name="Hellsten U."/>
            <person name="Deshpande S."/>
            <person name="Wang X."/>
            <person name="Wu X."/>
            <person name="Mitros T."/>
            <person name="Triplett J."/>
            <person name="Yang X."/>
            <person name="Ye C.Y."/>
            <person name="Mauro-Herrera M."/>
            <person name="Wang L."/>
            <person name="Li P."/>
            <person name="Sharma M."/>
            <person name="Sharma R."/>
            <person name="Ronald P.C."/>
            <person name="Panaud O."/>
            <person name="Kellogg E.A."/>
            <person name="Brutnell T.P."/>
            <person name="Doust A.N."/>
            <person name="Tuskan G.A."/>
            <person name="Rokhsar D."/>
            <person name="Devos K.M."/>
        </authorList>
    </citation>
    <scope>NUCLEOTIDE SEQUENCE [LARGE SCALE GENOMIC DNA]</scope>
    <source>
        <strain evidence="2">cv. Yugu1</strain>
    </source>
</reference>
<dbReference type="HOGENOM" id="CLU_3280506_0_0_1"/>
<accession>K3ZNX4</accession>
<organism evidence="1 2">
    <name type="scientific">Setaria italica</name>
    <name type="common">Foxtail millet</name>
    <name type="synonym">Panicum italicum</name>
    <dbReference type="NCBI Taxonomy" id="4555"/>
    <lineage>
        <taxon>Eukaryota</taxon>
        <taxon>Viridiplantae</taxon>
        <taxon>Streptophyta</taxon>
        <taxon>Embryophyta</taxon>
        <taxon>Tracheophyta</taxon>
        <taxon>Spermatophyta</taxon>
        <taxon>Magnoliopsida</taxon>
        <taxon>Liliopsida</taxon>
        <taxon>Poales</taxon>
        <taxon>Poaceae</taxon>
        <taxon>PACMAD clade</taxon>
        <taxon>Panicoideae</taxon>
        <taxon>Panicodae</taxon>
        <taxon>Paniceae</taxon>
        <taxon>Cenchrinae</taxon>
        <taxon>Setaria</taxon>
    </lineage>
</organism>
<dbReference type="Proteomes" id="UP000004995">
    <property type="component" value="Unassembled WGS sequence"/>
</dbReference>
<dbReference type="EMBL" id="AGNK02004778">
    <property type="status" value="NOT_ANNOTATED_CDS"/>
    <property type="molecule type" value="Genomic_DNA"/>
</dbReference>